<keyword evidence="1" id="KW-0175">Coiled coil</keyword>
<dbReference type="AlphaFoldDB" id="A0A0X3Q1D8"/>
<protein>
    <submittedName>
        <fullName evidence="2">Centrosomal protein of</fullName>
    </submittedName>
</protein>
<evidence type="ECO:0000313" key="2">
    <source>
        <dbReference type="EMBL" id="JAP57598.1"/>
    </source>
</evidence>
<dbReference type="GO" id="GO:0010824">
    <property type="term" value="P:regulation of centrosome duplication"/>
    <property type="evidence" value="ECO:0007669"/>
    <property type="project" value="TreeGrafter"/>
</dbReference>
<dbReference type="InterPro" id="IPR030465">
    <property type="entry name" value="CEP131"/>
</dbReference>
<dbReference type="PANTHER" id="PTHR31540:SF1">
    <property type="entry name" value="CENTROSOMAL PROTEIN OF 131 KDA"/>
    <property type="match status" value="1"/>
</dbReference>
<dbReference type="GO" id="GO:0035735">
    <property type="term" value="P:intraciliary transport involved in cilium assembly"/>
    <property type="evidence" value="ECO:0007669"/>
    <property type="project" value="InterPro"/>
</dbReference>
<organism evidence="2">
    <name type="scientific">Schistocephalus solidus</name>
    <name type="common">Tapeworm</name>
    <dbReference type="NCBI Taxonomy" id="70667"/>
    <lineage>
        <taxon>Eukaryota</taxon>
        <taxon>Metazoa</taxon>
        <taxon>Spiralia</taxon>
        <taxon>Lophotrochozoa</taxon>
        <taxon>Platyhelminthes</taxon>
        <taxon>Cestoda</taxon>
        <taxon>Eucestoda</taxon>
        <taxon>Diphyllobothriidea</taxon>
        <taxon>Diphyllobothriidae</taxon>
        <taxon>Schistocephalus</taxon>
    </lineage>
</organism>
<dbReference type="PANTHER" id="PTHR31540">
    <property type="entry name" value="CENTROSOMAL PROTEIN OF 131 KDA"/>
    <property type="match status" value="1"/>
</dbReference>
<accession>A0A0X3Q1D8</accession>
<name>A0A0X3Q1D8_SCHSO</name>
<dbReference type="GO" id="GO:0005929">
    <property type="term" value="C:cilium"/>
    <property type="evidence" value="ECO:0007669"/>
    <property type="project" value="GOC"/>
</dbReference>
<feature type="coiled-coil region" evidence="1">
    <location>
        <begin position="9"/>
        <end position="51"/>
    </location>
</feature>
<dbReference type="EMBL" id="GEEE01005627">
    <property type="protein sequence ID" value="JAP57598.1"/>
    <property type="molecule type" value="Transcribed_RNA"/>
</dbReference>
<evidence type="ECO:0000256" key="1">
    <source>
        <dbReference type="SAM" id="Coils"/>
    </source>
</evidence>
<reference evidence="2" key="1">
    <citation type="submission" date="2016-01" db="EMBL/GenBank/DDBJ databases">
        <title>Reference transcriptome for the parasite Schistocephalus solidus: insights into the molecular evolution of parasitism.</title>
        <authorList>
            <person name="Hebert F.O."/>
            <person name="Grambauer S."/>
            <person name="Barber I."/>
            <person name="Landry C.R."/>
            <person name="Aubin-Horth N."/>
        </authorList>
    </citation>
    <scope>NUCLEOTIDE SEQUENCE</scope>
</reference>
<dbReference type="GO" id="GO:0034451">
    <property type="term" value="C:centriolar satellite"/>
    <property type="evidence" value="ECO:0007669"/>
    <property type="project" value="TreeGrafter"/>
</dbReference>
<feature type="coiled-coil region" evidence="1">
    <location>
        <begin position="220"/>
        <end position="301"/>
    </location>
</feature>
<sequence>MVATSARQREEFRVRTEQLESEIQKMSETHREEMEQLKNNLENKHASQIEELKTRSNAEREVWEQKFRSTLELEFATREREIAEKLRKDRDKQLEMVIRNLEAEATAAQEEAEKVTNGKLKVLKERHQQEINELEQSERQITEKYNQLRTRCLEHEGEIECLTVRLNQRETELKEVQALYEKLKAERDHVSDVVRQEFADRIVASEEEVKTLRVTLAETRSKLALEVDKRERDIQRAKESMASELEQVHERVKDAVRQKEINIGALKKEHNKEIEELKFELQLSRQRSEHLEKLLDQQRKQLLQLKPHSVHRK</sequence>
<proteinExistence type="predicted"/>
<gene>
    <name evidence="2" type="primary">CP131</name>
    <name evidence="2" type="ORF">TR120428</name>
</gene>
<feature type="coiled-coil region" evidence="1">
    <location>
        <begin position="91"/>
        <end position="193"/>
    </location>
</feature>